<gene>
    <name evidence="1" type="ORF">Vbra_13974</name>
</gene>
<organism evidence="1 2">
    <name type="scientific">Vitrella brassicaformis (strain CCMP3155)</name>
    <dbReference type="NCBI Taxonomy" id="1169540"/>
    <lineage>
        <taxon>Eukaryota</taxon>
        <taxon>Sar</taxon>
        <taxon>Alveolata</taxon>
        <taxon>Colpodellida</taxon>
        <taxon>Vitrellaceae</taxon>
        <taxon>Vitrella</taxon>
    </lineage>
</organism>
<proteinExistence type="predicted"/>
<dbReference type="VEuPathDB" id="CryptoDB:Vbra_13974"/>
<reference evidence="1 2" key="1">
    <citation type="submission" date="2014-11" db="EMBL/GenBank/DDBJ databases">
        <authorList>
            <person name="Zhu J."/>
            <person name="Qi W."/>
            <person name="Song R."/>
        </authorList>
    </citation>
    <scope>NUCLEOTIDE SEQUENCE [LARGE SCALE GENOMIC DNA]</scope>
</reference>
<protein>
    <submittedName>
        <fullName evidence="1">Uncharacterized protein</fullName>
    </submittedName>
</protein>
<evidence type="ECO:0000313" key="1">
    <source>
        <dbReference type="EMBL" id="CEM03622.1"/>
    </source>
</evidence>
<dbReference type="AlphaFoldDB" id="A0A0G4EX93"/>
<evidence type="ECO:0000313" key="2">
    <source>
        <dbReference type="Proteomes" id="UP000041254"/>
    </source>
</evidence>
<sequence>MYVGQLPFGGLHVEILDFVEWTPGIYTRFDPSLKAVKVCLVRRGCLLPPEQPYRGSQSRKAIDQMMDIMGEQKCEKCNDWMDDPIVAYYRDCEYLMVDDVCAIRLPQDDGLEGYKKYRMKTCKCRKKDAYTPKKCCAAETKMFKDEPAMRAAARELANARNPPHNLEYVERMAHDHFSTWVGGP</sequence>
<accession>A0A0G4EX93</accession>
<dbReference type="EMBL" id="CDMY01000346">
    <property type="protein sequence ID" value="CEM03622.1"/>
    <property type="molecule type" value="Genomic_DNA"/>
</dbReference>
<name>A0A0G4EX93_VITBC</name>
<keyword evidence="2" id="KW-1185">Reference proteome</keyword>
<dbReference type="InParanoid" id="A0A0G4EX93"/>
<dbReference type="Proteomes" id="UP000041254">
    <property type="component" value="Unassembled WGS sequence"/>
</dbReference>